<dbReference type="GO" id="GO:0005886">
    <property type="term" value="C:plasma membrane"/>
    <property type="evidence" value="ECO:0007669"/>
    <property type="project" value="UniProtKB-SubCell"/>
</dbReference>
<dbReference type="InterPro" id="IPR013099">
    <property type="entry name" value="K_chnl_dom"/>
</dbReference>
<dbReference type="Gene3D" id="3.30.70.1450">
    <property type="entry name" value="Regulator of K+ conductance, C-terminal domain"/>
    <property type="match status" value="1"/>
</dbReference>
<dbReference type="AlphaFoldDB" id="A0A6I6G646"/>
<proteinExistence type="predicted"/>
<reference evidence="4 5" key="1">
    <citation type="submission" date="2019-11" db="EMBL/GenBank/DDBJ databases">
        <authorList>
            <person name="Im W.T."/>
        </authorList>
    </citation>
    <scope>NUCLEOTIDE SEQUENCE [LARGE SCALE GENOMIC DNA]</scope>
    <source>
        <strain evidence="4 5">SB-02</strain>
    </source>
</reference>
<protein>
    <submittedName>
        <fullName evidence="4">Potassium channel protein</fullName>
    </submittedName>
</protein>
<dbReference type="Pfam" id="PF07885">
    <property type="entry name" value="Ion_trans_2"/>
    <property type="match status" value="1"/>
</dbReference>
<feature type="transmembrane region" description="Helical" evidence="2">
    <location>
        <begin position="14"/>
        <end position="35"/>
    </location>
</feature>
<dbReference type="KEGG" id="fls:GLV81_01240"/>
<evidence type="ECO:0000313" key="4">
    <source>
        <dbReference type="EMBL" id="QGW26903.1"/>
    </source>
</evidence>
<feature type="transmembrane region" description="Helical" evidence="2">
    <location>
        <begin position="42"/>
        <end position="62"/>
    </location>
</feature>
<gene>
    <name evidence="4" type="ORF">GLV81_01240</name>
</gene>
<dbReference type="Pfam" id="PF02254">
    <property type="entry name" value="TrkA_N"/>
    <property type="match status" value="1"/>
</dbReference>
<dbReference type="SUPFAM" id="SSF51735">
    <property type="entry name" value="NAD(P)-binding Rossmann-fold domains"/>
    <property type="match status" value="1"/>
</dbReference>
<dbReference type="RefSeq" id="WP_157476114.1">
    <property type="nucleotide sequence ID" value="NZ_CP046566.1"/>
</dbReference>
<dbReference type="SUPFAM" id="SSF81324">
    <property type="entry name" value="Voltage-gated potassium channels"/>
    <property type="match status" value="1"/>
</dbReference>
<dbReference type="InterPro" id="IPR036721">
    <property type="entry name" value="RCK_C_sf"/>
</dbReference>
<evidence type="ECO:0000256" key="2">
    <source>
        <dbReference type="SAM" id="Phobius"/>
    </source>
</evidence>
<dbReference type="Pfam" id="PF02080">
    <property type="entry name" value="TrkA_C"/>
    <property type="match status" value="1"/>
</dbReference>
<evidence type="ECO:0000259" key="3">
    <source>
        <dbReference type="PROSITE" id="PS51201"/>
    </source>
</evidence>
<dbReference type="PANTHER" id="PTHR43833:SF9">
    <property type="entry name" value="POTASSIUM CHANNEL PROTEIN YUGO-RELATED"/>
    <property type="match status" value="1"/>
</dbReference>
<dbReference type="InterPro" id="IPR036291">
    <property type="entry name" value="NAD(P)-bd_dom_sf"/>
</dbReference>
<keyword evidence="4" id="KW-0813">Transport</keyword>
<evidence type="ECO:0000313" key="5">
    <source>
        <dbReference type="Proteomes" id="UP000426027"/>
    </source>
</evidence>
<keyword evidence="4" id="KW-0407">Ion channel</keyword>
<keyword evidence="2" id="KW-1133">Transmembrane helix</keyword>
<dbReference type="EMBL" id="CP046566">
    <property type="protein sequence ID" value="QGW26903.1"/>
    <property type="molecule type" value="Genomic_DNA"/>
</dbReference>
<dbReference type="PROSITE" id="PS51201">
    <property type="entry name" value="RCK_N"/>
    <property type="match status" value="1"/>
</dbReference>
<sequence length="334" mass="37396">MSKKITRWLLLRKFIAPVFLLAALTIVGTVGYVFIDDYTWINALYMTIITVGTVGFGEIQPLSNAGKLFTIFLIIASLATVAFYITMVTRLLLDGEWRRQYRLYKQSKRLNNMHNHVIVCGYGRNGKQACEVLRQNGITFTVIEQRQEYVAAAEHEDLIIPGDATKDEVLLEAGIMHAKALISALPNDADNLFVVLTARQLNPNITIISRASDDHSIKKLKIAGATNVIMPDKLGGAYMASLVLIPDVQEFLSMLSSKHNEKFQVTELEVTQAINLGELNLWQETGCTVLGVKQVDSKYRRNPTPDYILMQGERLIVMGSAAQITKAQKHLQER</sequence>
<dbReference type="GO" id="GO:0006813">
    <property type="term" value="P:potassium ion transport"/>
    <property type="evidence" value="ECO:0007669"/>
    <property type="project" value="InterPro"/>
</dbReference>
<feature type="domain" description="RCK N-terminal" evidence="3">
    <location>
        <begin position="114"/>
        <end position="230"/>
    </location>
</feature>
<organism evidence="4 5">
    <name type="scientific">Phnomibacter ginsenosidimutans</name>
    <dbReference type="NCBI Taxonomy" id="2676868"/>
    <lineage>
        <taxon>Bacteria</taxon>
        <taxon>Pseudomonadati</taxon>
        <taxon>Bacteroidota</taxon>
        <taxon>Chitinophagia</taxon>
        <taxon>Chitinophagales</taxon>
        <taxon>Chitinophagaceae</taxon>
        <taxon>Phnomibacter</taxon>
    </lineage>
</organism>
<dbReference type="Gene3D" id="3.40.50.720">
    <property type="entry name" value="NAD(P)-binding Rossmann-like Domain"/>
    <property type="match status" value="1"/>
</dbReference>
<dbReference type="Proteomes" id="UP000426027">
    <property type="component" value="Chromosome"/>
</dbReference>
<keyword evidence="5" id="KW-1185">Reference proteome</keyword>
<accession>A0A6I6G646</accession>
<keyword evidence="4" id="KW-0406">Ion transport</keyword>
<comment type="subcellular location">
    <subcellularLocation>
        <location evidence="1">Cell membrane</location>
        <topology evidence="1">Multi-pass membrane protein</topology>
    </subcellularLocation>
</comment>
<keyword evidence="2" id="KW-0472">Membrane</keyword>
<name>A0A6I6G646_9BACT</name>
<dbReference type="InterPro" id="IPR003148">
    <property type="entry name" value="RCK_N"/>
</dbReference>
<dbReference type="InterPro" id="IPR006037">
    <property type="entry name" value="RCK_C"/>
</dbReference>
<dbReference type="SUPFAM" id="SSF116726">
    <property type="entry name" value="TrkA C-terminal domain-like"/>
    <property type="match status" value="1"/>
</dbReference>
<dbReference type="GO" id="GO:0008324">
    <property type="term" value="F:monoatomic cation transmembrane transporter activity"/>
    <property type="evidence" value="ECO:0007669"/>
    <property type="project" value="InterPro"/>
</dbReference>
<dbReference type="PANTHER" id="PTHR43833">
    <property type="entry name" value="POTASSIUM CHANNEL PROTEIN 2-RELATED-RELATED"/>
    <property type="match status" value="1"/>
</dbReference>
<dbReference type="Gene3D" id="1.10.287.70">
    <property type="match status" value="1"/>
</dbReference>
<dbReference type="InterPro" id="IPR050721">
    <property type="entry name" value="Trk_Ktr_HKT_K-transport"/>
</dbReference>
<feature type="transmembrane region" description="Helical" evidence="2">
    <location>
        <begin position="68"/>
        <end position="93"/>
    </location>
</feature>
<evidence type="ECO:0000256" key="1">
    <source>
        <dbReference type="ARBA" id="ARBA00004651"/>
    </source>
</evidence>
<keyword evidence="2" id="KW-0812">Transmembrane</keyword>